<reference evidence="2" key="2">
    <citation type="submission" date="2015-01" db="EMBL/GenBank/DDBJ databases">
        <title>Evolutionary Origins and Diversification of the Mycorrhizal Mutualists.</title>
        <authorList>
            <consortium name="DOE Joint Genome Institute"/>
            <consortium name="Mycorrhizal Genomics Consortium"/>
            <person name="Kohler A."/>
            <person name="Kuo A."/>
            <person name="Nagy L.G."/>
            <person name="Floudas D."/>
            <person name="Copeland A."/>
            <person name="Barry K.W."/>
            <person name="Cichocki N."/>
            <person name="Veneault-Fourrey C."/>
            <person name="LaButti K."/>
            <person name="Lindquist E.A."/>
            <person name="Lipzen A."/>
            <person name="Lundell T."/>
            <person name="Morin E."/>
            <person name="Murat C."/>
            <person name="Riley R."/>
            <person name="Ohm R."/>
            <person name="Sun H."/>
            <person name="Tunlid A."/>
            <person name="Henrissat B."/>
            <person name="Grigoriev I.V."/>
            <person name="Hibbett D.S."/>
            <person name="Martin F."/>
        </authorList>
    </citation>
    <scope>NUCLEOTIDE SEQUENCE [LARGE SCALE GENOMIC DNA]</scope>
    <source>
        <strain evidence="2">Ve08.2h10</strain>
    </source>
</reference>
<proteinExistence type="predicted"/>
<dbReference type="HOGENOM" id="CLU_1496710_0_0_1"/>
<reference evidence="1 2" key="1">
    <citation type="submission" date="2014-04" db="EMBL/GenBank/DDBJ databases">
        <authorList>
            <consortium name="DOE Joint Genome Institute"/>
            <person name="Kuo A."/>
            <person name="Kohler A."/>
            <person name="Jargeat P."/>
            <person name="Nagy L.G."/>
            <person name="Floudas D."/>
            <person name="Copeland A."/>
            <person name="Barry K.W."/>
            <person name="Cichocki N."/>
            <person name="Veneault-Fourrey C."/>
            <person name="LaButti K."/>
            <person name="Lindquist E.A."/>
            <person name="Lipzen A."/>
            <person name="Lundell T."/>
            <person name="Morin E."/>
            <person name="Murat C."/>
            <person name="Sun H."/>
            <person name="Tunlid A."/>
            <person name="Henrissat B."/>
            <person name="Grigoriev I.V."/>
            <person name="Hibbett D.S."/>
            <person name="Martin F."/>
            <person name="Nordberg H.P."/>
            <person name="Cantor M.N."/>
            <person name="Hua S.X."/>
        </authorList>
    </citation>
    <scope>NUCLEOTIDE SEQUENCE [LARGE SCALE GENOMIC DNA]</scope>
    <source>
        <strain evidence="1 2">Ve08.2h10</strain>
    </source>
</reference>
<evidence type="ECO:0000313" key="1">
    <source>
        <dbReference type="EMBL" id="KIK92299.1"/>
    </source>
</evidence>
<sequence>MSESTSSCSSYFRPVSLQWYIAADWHGNFKFVSMTLPSAEVLVMRGCAEWDYAGMIFRVRSLHHTSISLTKNGTSDYQWTRTHGLSALMGGFVPQGGTQRKRTVLRTRRNLRRLRDERTINPTITNDEIRDKSKADGIGKALLVLQLSCSDVRSSHESSSRRGSYELAGVDFLVEQADFS</sequence>
<name>A0A0D0DZA4_9AGAM</name>
<dbReference type="EMBL" id="KN825293">
    <property type="protein sequence ID" value="KIK92299.1"/>
    <property type="molecule type" value="Genomic_DNA"/>
</dbReference>
<organism evidence="1 2">
    <name type="scientific">Paxillus rubicundulus Ve08.2h10</name>
    <dbReference type="NCBI Taxonomy" id="930991"/>
    <lineage>
        <taxon>Eukaryota</taxon>
        <taxon>Fungi</taxon>
        <taxon>Dikarya</taxon>
        <taxon>Basidiomycota</taxon>
        <taxon>Agaricomycotina</taxon>
        <taxon>Agaricomycetes</taxon>
        <taxon>Agaricomycetidae</taxon>
        <taxon>Boletales</taxon>
        <taxon>Paxilineae</taxon>
        <taxon>Paxillaceae</taxon>
        <taxon>Paxillus</taxon>
    </lineage>
</organism>
<dbReference type="AlphaFoldDB" id="A0A0D0DZA4"/>
<dbReference type="InParanoid" id="A0A0D0DZA4"/>
<evidence type="ECO:0000313" key="2">
    <source>
        <dbReference type="Proteomes" id="UP000054538"/>
    </source>
</evidence>
<gene>
    <name evidence="1" type="ORF">PAXRUDRAFT_147625</name>
</gene>
<keyword evidence="2" id="KW-1185">Reference proteome</keyword>
<dbReference type="Proteomes" id="UP000054538">
    <property type="component" value="Unassembled WGS sequence"/>
</dbReference>
<protein>
    <submittedName>
        <fullName evidence="1">Uncharacterized protein</fullName>
    </submittedName>
</protein>
<accession>A0A0D0DZA4</accession>
<dbReference type="OrthoDB" id="9451547at2759"/>